<protein>
    <recommendedName>
        <fullName evidence="1">Uracil-DNA glycosylase-like domain-containing protein</fullName>
    </recommendedName>
</protein>
<dbReference type="STRING" id="641147.HMPREF9021_00351"/>
<proteinExistence type="predicted"/>
<accession>V9HE32</accession>
<reference evidence="2 3" key="1">
    <citation type="submission" date="2010-03" db="EMBL/GenBank/DDBJ databases">
        <authorList>
            <consortium name="The Broad Institute Genome Sequencing Platform"/>
            <person name="Ward D."/>
            <person name="Earl A."/>
            <person name="Feldgarden M."/>
            <person name="Gevers D."/>
            <person name="Young S."/>
            <person name="Zeng Q."/>
            <person name="Koehrsen M."/>
            <person name="Alvarado L."/>
            <person name="Berlin A.M."/>
            <person name="Borenstein D."/>
            <person name="Chapman S.B."/>
            <person name="Chen Z."/>
            <person name="Engels R."/>
            <person name="Freedman E."/>
            <person name="Gellesch M."/>
            <person name="Goldberg J."/>
            <person name="Griggs A."/>
            <person name="Gujja S."/>
            <person name="Heilman E.R."/>
            <person name="Heiman D.I."/>
            <person name="Hepburn T.A."/>
            <person name="Howarth C."/>
            <person name="Jen D."/>
            <person name="Larson L."/>
            <person name="Mehta T."/>
            <person name="Park D."/>
            <person name="Pearson M."/>
            <person name="Richards J."/>
            <person name="Roberts A."/>
            <person name="Saif S."/>
            <person name="Shea T.D."/>
            <person name="Shenoy N."/>
            <person name="Sisk P."/>
            <person name="Stolte C."/>
            <person name="Sykes S.N."/>
            <person name="Walk T."/>
            <person name="White J."/>
            <person name="Yandava C."/>
            <person name="Izard J."/>
            <person name="Baranova O.V."/>
            <person name="Blanton J.M."/>
            <person name="Tanner A.C."/>
            <person name="Dewhirst F."/>
            <person name="Haas B."/>
            <person name="Nusbaum C."/>
            <person name="Birren B."/>
        </authorList>
    </citation>
    <scope>NUCLEOTIDE SEQUENCE [LARGE SCALE GENOMIC DNA]</scope>
    <source>
        <strain evidence="2 3">ATCC 29453</strain>
    </source>
</reference>
<organism evidence="2 3">
    <name type="scientific">Simonsiella muelleri ATCC 29453</name>
    <dbReference type="NCBI Taxonomy" id="641147"/>
    <lineage>
        <taxon>Bacteria</taxon>
        <taxon>Pseudomonadati</taxon>
        <taxon>Pseudomonadota</taxon>
        <taxon>Betaproteobacteria</taxon>
        <taxon>Neisseriales</taxon>
        <taxon>Neisseriaceae</taxon>
        <taxon>Simonsiella</taxon>
    </lineage>
</organism>
<sequence>MLDSRYIHLHEALGLGAMWLKQSAKIIGQLENRELLSARVPHSPPMVKRKEQSKTISASRLAVLQKINSATLQPETLPENNAPILPKYSTDSVENYLKILSVPKARVMALSVCASPADVVAGQLLSGSDGELFTKMLAAIQLNQKDVWLSSWLKDLPDFSPKPPTEAVQAAAPRVQAEWQLCGAKALLLMGNFFERDDVKAQLPVAPTFYIPHPQRILNDPTLKRSAWETLQQLQQFLQAA</sequence>
<evidence type="ECO:0000259" key="1">
    <source>
        <dbReference type="Pfam" id="PF03167"/>
    </source>
</evidence>
<feature type="domain" description="Uracil-DNA glycosylase-like" evidence="1">
    <location>
        <begin position="104"/>
        <end position="231"/>
    </location>
</feature>
<dbReference type="EMBL" id="ADCY02000006">
    <property type="protein sequence ID" value="EFG31948.1"/>
    <property type="molecule type" value="Genomic_DNA"/>
</dbReference>
<dbReference type="Proteomes" id="UP000017813">
    <property type="component" value="Unassembled WGS sequence"/>
</dbReference>
<dbReference type="Pfam" id="PF03167">
    <property type="entry name" value="UDG"/>
    <property type="match status" value="1"/>
</dbReference>
<gene>
    <name evidence="2" type="ORF">HMPREF9021_00351</name>
</gene>
<dbReference type="RefSeq" id="WP_002641261.1">
    <property type="nucleotide sequence ID" value="NZ_CP019448.1"/>
</dbReference>
<evidence type="ECO:0000313" key="3">
    <source>
        <dbReference type="Proteomes" id="UP000017813"/>
    </source>
</evidence>
<dbReference type="InterPro" id="IPR005122">
    <property type="entry name" value="Uracil-DNA_glycosylase-like"/>
</dbReference>
<dbReference type="HOGENOM" id="CLU_962546_0_0_4"/>
<reference evidence="2 3" key="2">
    <citation type="submission" date="2011-10" db="EMBL/GenBank/DDBJ databases">
        <title>The Genome Sequence of Simonsiella muelleri ATCC 29453.</title>
        <authorList>
            <consortium name="The Broad Institute Genome Sequencing Platform"/>
            <consortium name="The Broad Institute Genome Sequencing Center for Infectious Disease"/>
            <person name="Earl A."/>
            <person name="Ward D."/>
            <person name="Feldgarden M."/>
            <person name="Gevers D."/>
            <person name="Izard J."/>
            <person name="Baranova O.V."/>
            <person name="Blanton J.M."/>
            <person name="Tanner A.C."/>
            <person name="Dewhirst F."/>
            <person name="Young S.K."/>
            <person name="Zeng Q."/>
            <person name="Gargeya S."/>
            <person name="Fitzgerald M."/>
            <person name="Haas B."/>
            <person name="Abouelleil A."/>
            <person name="Alvarado L."/>
            <person name="Arachchi H.M."/>
            <person name="Berlin A."/>
            <person name="Brown A."/>
            <person name="Chapman S.B."/>
            <person name="Chen Z."/>
            <person name="Dunbar C."/>
            <person name="Freedman E."/>
            <person name="Gearin G."/>
            <person name="Goldberg J."/>
            <person name="Griggs A."/>
            <person name="Gujja S."/>
            <person name="Heiman D."/>
            <person name="Howarth C."/>
            <person name="Larson L."/>
            <person name="Lui A."/>
            <person name="MacDonald P.J.P."/>
            <person name="Montmayeur A."/>
            <person name="Murphy C."/>
            <person name="Neiman D."/>
            <person name="Pearson M."/>
            <person name="Priest M."/>
            <person name="Roberts A."/>
            <person name="Saif S."/>
            <person name="Shea T."/>
            <person name="Shenoy N."/>
            <person name="Sisk P."/>
            <person name="Stolte C."/>
            <person name="Sykes S."/>
            <person name="Wortman J."/>
            <person name="Nusbaum C."/>
            <person name="Birren B."/>
        </authorList>
    </citation>
    <scope>NUCLEOTIDE SEQUENCE [LARGE SCALE GENOMIC DNA]</scope>
    <source>
        <strain evidence="2 3">ATCC 29453</strain>
    </source>
</reference>
<dbReference type="InterPro" id="IPR036895">
    <property type="entry name" value="Uracil-DNA_glycosylase-like_sf"/>
</dbReference>
<dbReference type="AlphaFoldDB" id="V9HE32"/>
<name>V9HE32_9NEIS</name>
<comment type="caution">
    <text evidence="2">The sequence shown here is derived from an EMBL/GenBank/DDBJ whole genome shotgun (WGS) entry which is preliminary data.</text>
</comment>
<keyword evidence="3" id="KW-1185">Reference proteome</keyword>
<dbReference type="Gene3D" id="3.40.470.10">
    <property type="entry name" value="Uracil-DNA glycosylase-like domain"/>
    <property type="match status" value="1"/>
</dbReference>
<dbReference type="OrthoDB" id="5290748at2"/>
<dbReference type="SUPFAM" id="SSF52141">
    <property type="entry name" value="Uracil-DNA glycosylase-like"/>
    <property type="match status" value="1"/>
</dbReference>
<evidence type="ECO:0000313" key="2">
    <source>
        <dbReference type="EMBL" id="EFG31948.1"/>
    </source>
</evidence>
<dbReference type="KEGG" id="smur:BWP33_00840"/>
<dbReference type="eggNOG" id="COG1573">
    <property type="taxonomic scope" value="Bacteria"/>
</dbReference>